<dbReference type="SUPFAM" id="SSF53756">
    <property type="entry name" value="UDP-Glycosyltransferase/glycogen phosphorylase"/>
    <property type="match status" value="1"/>
</dbReference>
<feature type="domain" description="Glycosyl transferase family 1" evidence="1">
    <location>
        <begin position="213"/>
        <end position="316"/>
    </location>
</feature>
<accession>A0A1H2RHF6</accession>
<reference evidence="4" key="1">
    <citation type="submission" date="2016-10" db="EMBL/GenBank/DDBJ databases">
        <authorList>
            <person name="Varghese N."/>
            <person name="Submissions S."/>
        </authorList>
    </citation>
    <scope>NUCLEOTIDE SEQUENCE [LARGE SCALE GENOMIC DNA]</scope>
    <source>
        <strain evidence="4">DSM 217</strain>
    </source>
</reference>
<dbReference type="STRING" id="1058.SAMN05421783_10227"/>
<evidence type="ECO:0000313" key="4">
    <source>
        <dbReference type="Proteomes" id="UP000198816"/>
    </source>
</evidence>
<evidence type="ECO:0000313" key="3">
    <source>
        <dbReference type="EMBL" id="SDW18668.1"/>
    </source>
</evidence>
<dbReference type="InterPro" id="IPR050194">
    <property type="entry name" value="Glycosyltransferase_grp1"/>
</dbReference>
<protein>
    <submittedName>
        <fullName evidence="3">Glycosyltransferase involved in cell wall bisynthesis</fullName>
    </submittedName>
</protein>
<evidence type="ECO:0000259" key="2">
    <source>
        <dbReference type="Pfam" id="PF13439"/>
    </source>
</evidence>
<dbReference type="EMBL" id="FNNZ01000002">
    <property type="protein sequence ID" value="SDW18668.1"/>
    <property type="molecule type" value="Genomic_DNA"/>
</dbReference>
<dbReference type="PANTHER" id="PTHR45947">
    <property type="entry name" value="SULFOQUINOVOSYL TRANSFERASE SQD2"/>
    <property type="match status" value="1"/>
</dbReference>
<organism evidence="3 4">
    <name type="scientific">Thiocapsa roseopersicina</name>
    <dbReference type="NCBI Taxonomy" id="1058"/>
    <lineage>
        <taxon>Bacteria</taxon>
        <taxon>Pseudomonadati</taxon>
        <taxon>Pseudomonadota</taxon>
        <taxon>Gammaproteobacteria</taxon>
        <taxon>Chromatiales</taxon>
        <taxon>Chromatiaceae</taxon>
        <taxon>Thiocapsa</taxon>
    </lineage>
</organism>
<gene>
    <name evidence="3" type="ORF">SAMN05421783_10227</name>
</gene>
<keyword evidence="4" id="KW-1185">Reference proteome</keyword>
<dbReference type="RefSeq" id="WP_245731687.1">
    <property type="nucleotide sequence ID" value="NZ_FNNZ01000002.1"/>
</dbReference>
<dbReference type="InterPro" id="IPR001296">
    <property type="entry name" value="Glyco_trans_1"/>
</dbReference>
<name>A0A1H2RHF6_THIRO</name>
<dbReference type="AlphaFoldDB" id="A0A1H2RHF6"/>
<sequence length="387" mass="42243">MLNLSTAGTSVRTPVQPCTAELRVAIVSDAAPERNGVGAYYRDLADHLRGAGVRVDLVAPRCRAGSWSGGLTLPLPGDPTQKIVLPAPWLVSRRLDRLRPNVVIVPTPGPFGMLGMHLAERCGASLVVGFHTHFEALTTLFQDWGFGARIANGYLAACHRLLFGKSDLVLANSEEMMGVARSIGARRVSLMATPIPRRFLDVPPVPARRHVARVLFAGRLAPEKNLDAIVAAARRLPDIEFLIVGDGPLRSWVEEQCRGLPNLGHSGWVSRSRVMALIDEMDALILPSTVESFGTIALEAMARARPVLVSSACGILSWDLLSRGIFRIQEGEHLADALARLRDLDPAIRERKARLGREGAREINQRNLQHWLAVLSGDYAETVDVKR</sequence>
<dbReference type="PANTHER" id="PTHR45947:SF3">
    <property type="entry name" value="SULFOQUINOVOSYL TRANSFERASE SQD2"/>
    <property type="match status" value="1"/>
</dbReference>
<evidence type="ECO:0000259" key="1">
    <source>
        <dbReference type="Pfam" id="PF00534"/>
    </source>
</evidence>
<dbReference type="GO" id="GO:0016758">
    <property type="term" value="F:hexosyltransferase activity"/>
    <property type="evidence" value="ECO:0007669"/>
    <property type="project" value="TreeGrafter"/>
</dbReference>
<dbReference type="Proteomes" id="UP000198816">
    <property type="component" value="Unassembled WGS sequence"/>
</dbReference>
<proteinExistence type="predicted"/>
<dbReference type="Gene3D" id="3.40.50.2000">
    <property type="entry name" value="Glycogen Phosphorylase B"/>
    <property type="match status" value="2"/>
</dbReference>
<keyword evidence="3" id="KW-0808">Transferase</keyword>
<dbReference type="Pfam" id="PF13439">
    <property type="entry name" value="Glyco_transf_4"/>
    <property type="match status" value="1"/>
</dbReference>
<dbReference type="Pfam" id="PF00534">
    <property type="entry name" value="Glycos_transf_1"/>
    <property type="match status" value="1"/>
</dbReference>
<dbReference type="InterPro" id="IPR028098">
    <property type="entry name" value="Glyco_trans_4-like_N"/>
</dbReference>
<feature type="domain" description="Glycosyltransferase subfamily 4-like N-terminal" evidence="2">
    <location>
        <begin position="35"/>
        <end position="189"/>
    </location>
</feature>